<evidence type="ECO:0000313" key="2">
    <source>
        <dbReference type="EMBL" id="AEB42005.1"/>
    </source>
</evidence>
<organism evidence="2 3">
    <name type="scientific">Chlamydia pecorum (strain ATCC VR-628 / DSM 29919 / E58)</name>
    <name type="common">Chlamydophila pecorum</name>
    <dbReference type="NCBI Taxonomy" id="331635"/>
    <lineage>
        <taxon>Bacteria</taxon>
        <taxon>Pseudomonadati</taxon>
        <taxon>Chlamydiota</taxon>
        <taxon>Chlamydiia</taxon>
        <taxon>Chlamydiales</taxon>
        <taxon>Chlamydiaceae</taxon>
        <taxon>Chlamydia/Chlamydophila group</taxon>
        <taxon>Chlamydia</taxon>
    </lineage>
</organism>
<accession>A0AA34RE06</accession>
<keyword evidence="1" id="KW-0812">Transmembrane</keyword>
<proteinExistence type="predicted"/>
<gene>
    <name evidence="2" type="ordered locus">G5S_1092</name>
</gene>
<feature type="transmembrane region" description="Helical" evidence="1">
    <location>
        <begin position="61"/>
        <end position="85"/>
    </location>
</feature>
<dbReference type="Proteomes" id="UP000008305">
    <property type="component" value="Chromosome"/>
</dbReference>
<dbReference type="AlphaFoldDB" id="A0AA34RE06"/>
<sequence length="102" mass="11710">MLTNNLFPPVCKNSLHVPIKKASKTHTLSLSKKRPPRYIDWFWRLLNILKIGSFCHYSYRVVFVLCGALCLFSIVCIAMMLKLLMCLPLVGKASRCTTKIHK</sequence>
<keyword evidence="1" id="KW-0472">Membrane</keyword>
<protein>
    <submittedName>
        <fullName evidence="2">Uncharacterized protein</fullName>
    </submittedName>
</protein>
<dbReference type="KEGG" id="cpm:G5S_1092"/>
<evidence type="ECO:0000313" key="3">
    <source>
        <dbReference type="Proteomes" id="UP000008305"/>
    </source>
</evidence>
<dbReference type="EMBL" id="CP002608">
    <property type="protein sequence ID" value="AEB42005.1"/>
    <property type="molecule type" value="Genomic_DNA"/>
</dbReference>
<evidence type="ECO:0000256" key="1">
    <source>
        <dbReference type="SAM" id="Phobius"/>
    </source>
</evidence>
<reference evidence="2 3" key="1">
    <citation type="journal article" date="2011" name="J. Bacteriol.">
        <title>Genome sequence of the obligate intracellular animal pathogen Chlamydia pecorum E58.</title>
        <authorList>
            <person name="Mojica S."/>
            <person name="Huot Creasy H."/>
            <person name="Daugherty S."/>
            <person name="Read T.D."/>
            <person name="Kim T."/>
            <person name="Kaltenboeck B."/>
            <person name="Bavoil P."/>
            <person name="Myers G.S."/>
        </authorList>
    </citation>
    <scope>NUCLEOTIDE SEQUENCE [LARGE SCALE GENOMIC DNA]</scope>
    <source>
        <strain evidence="2 3">E58</strain>
    </source>
</reference>
<keyword evidence="1" id="KW-1133">Transmembrane helix</keyword>
<name>A0AA34RE06_CHLPE</name>
<keyword evidence="3" id="KW-1185">Reference proteome</keyword>